<protein>
    <recommendedName>
        <fullName evidence="3">HpcH/HpaI aldolase/citrate lyase domain-containing protein</fullName>
    </recommendedName>
</protein>
<organism evidence="4 5">
    <name type="scientific">Trichoderma gamsii</name>
    <dbReference type="NCBI Taxonomy" id="398673"/>
    <lineage>
        <taxon>Eukaryota</taxon>
        <taxon>Fungi</taxon>
        <taxon>Dikarya</taxon>
        <taxon>Ascomycota</taxon>
        <taxon>Pezizomycotina</taxon>
        <taxon>Sordariomycetes</taxon>
        <taxon>Hypocreomycetidae</taxon>
        <taxon>Hypocreales</taxon>
        <taxon>Hypocreaceae</taxon>
        <taxon>Trichoderma</taxon>
    </lineage>
</organism>
<feature type="domain" description="HpcH/HpaI aldolase/citrate lyase" evidence="3">
    <location>
        <begin position="53"/>
        <end position="248"/>
    </location>
</feature>
<reference evidence="4 5" key="1">
    <citation type="submission" date="2017-02" db="EMBL/GenBank/DDBJ databases">
        <title>Genomes of Trichoderma spp. with biocontrol activity.</title>
        <authorList>
            <person name="Gardiner D."/>
            <person name="Kazan K."/>
            <person name="Vos C."/>
            <person name="Harvey P."/>
        </authorList>
    </citation>
    <scope>NUCLEOTIDE SEQUENCE [LARGE SCALE GENOMIC DNA]</scope>
    <source>
        <strain evidence="4 5">A5MH</strain>
    </source>
</reference>
<dbReference type="Gene3D" id="3.20.20.60">
    <property type="entry name" value="Phosphoenolpyruvate-binding domains"/>
    <property type="match status" value="1"/>
</dbReference>
<accession>A0A2K0TTC3</accession>
<dbReference type="AlphaFoldDB" id="A0A2K0TTC3"/>
<dbReference type="InterPro" id="IPR040442">
    <property type="entry name" value="Pyrv_kinase-like_dom_sf"/>
</dbReference>
<name>A0A2K0TTC3_9HYPO</name>
<dbReference type="SUPFAM" id="SSF51621">
    <property type="entry name" value="Phosphoenolpyruvate/pyruvate domain"/>
    <property type="match status" value="1"/>
</dbReference>
<dbReference type="GO" id="GO:0046872">
    <property type="term" value="F:metal ion binding"/>
    <property type="evidence" value="ECO:0007669"/>
    <property type="project" value="UniProtKB-KW"/>
</dbReference>
<keyword evidence="1" id="KW-0479">Metal-binding</keyword>
<evidence type="ECO:0000313" key="4">
    <source>
        <dbReference type="EMBL" id="PNP48779.1"/>
    </source>
</evidence>
<dbReference type="Proteomes" id="UP000236546">
    <property type="component" value="Unassembled WGS sequence"/>
</dbReference>
<dbReference type="InterPro" id="IPR015813">
    <property type="entry name" value="Pyrv/PenolPyrv_kinase-like_dom"/>
</dbReference>
<dbReference type="GO" id="GO:0005737">
    <property type="term" value="C:cytoplasm"/>
    <property type="evidence" value="ECO:0007669"/>
    <property type="project" value="TreeGrafter"/>
</dbReference>
<evidence type="ECO:0000256" key="1">
    <source>
        <dbReference type="ARBA" id="ARBA00022723"/>
    </source>
</evidence>
<dbReference type="InterPro" id="IPR050251">
    <property type="entry name" value="HpcH-HpaI_aldolase"/>
</dbReference>
<dbReference type="InterPro" id="IPR005000">
    <property type="entry name" value="Aldolase/citrate-lyase_domain"/>
</dbReference>
<dbReference type="EMBL" id="MTYH01000002">
    <property type="protein sequence ID" value="PNP48779.1"/>
    <property type="molecule type" value="Genomic_DNA"/>
</dbReference>
<proteinExistence type="predicted"/>
<evidence type="ECO:0000256" key="2">
    <source>
        <dbReference type="ARBA" id="ARBA00023239"/>
    </source>
</evidence>
<evidence type="ECO:0000313" key="5">
    <source>
        <dbReference type="Proteomes" id="UP000236546"/>
    </source>
</evidence>
<evidence type="ECO:0000259" key="3">
    <source>
        <dbReference type="Pfam" id="PF03328"/>
    </source>
</evidence>
<comment type="caution">
    <text evidence="4">The sequence shown here is derived from an EMBL/GenBank/DDBJ whole genome shotgun (WGS) entry which is preliminary data.</text>
</comment>
<keyword evidence="2" id="KW-0456">Lyase</keyword>
<dbReference type="PANTHER" id="PTHR30502">
    <property type="entry name" value="2-KETO-3-DEOXY-L-RHAMNONATE ALDOLASE"/>
    <property type="match status" value="1"/>
</dbReference>
<dbReference type="OrthoDB" id="2326446at2759"/>
<gene>
    <name evidence="4" type="ORF">TGAMA5MH_00233</name>
</gene>
<dbReference type="Pfam" id="PF03328">
    <property type="entry name" value="HpcH_HpaI"/>
    <property type="match status" value="1"/>
</dbReference>
<dbReference type="PANTHER" id="PTHR30502:SF8">
    <property type="entry name" value="SYNTHASE, PUTATIVE-RELATED"/>
    <property type="match status" value="1"/>
</dbReference>
<sequence length="306" mass="33010">MSGEGFLNQTNLHSRAKYRAALLTYPGNLKQALKDAQEDSKKTLFGVAQGIASTTLTKVLASAKPDFIWMDVEHGMYDRSTLNDAIHAAQHHSEGETLVIVRVPKEDEIALSTALDAGASGIIIPHCETKEEVEEFMQKMYYPPVGARSFSPWTFTPGISDLSLYPEDAFNMKTSNNHIAIIPQIESVKGIANVEEIASIPGVAALMFGPGDFMADARVPMVLGGPPHPVLASAMESMSKASKKYNIPLVGGALAPEMIPMMVESGHRVIVTMFDVWAIANLAKSTVNNGRELIGAVEKKTNGVSK</sequence>
<dbReference type="GO" id="GO:0016832">
    <property type="term" value="F:aldehyde-lyase activity"/>
    <property type="evidence" value="ECO:0007669"/>
    <property type="project" value="TreeGrafter"/>
</dbReference>